<dbReference type="InterPro" id="IPR027267">
    <property type="entry name" value="AH/BAR_dom_sf"/>
</dbReference>
<keyword evidence="4" id="KW-1185">Reference proteome</keyword>
<dbReference type="PANTHER" id="PTHR47433">
    <property type="entry name" value="VACUOLAR PROTEIN SORTING-ASSOCIATED PROTEIN 17"/>
    <property type="match status" value="1"/>
</dbReference>
<dbReference type="InterPro" id="IPR053055">
    <property type="entry name" value="VPS17"/>
</dbReference>
<evidence type="ECO:0000259" key="2">
    <source>
        <dbReference type="PROSITE" id="PS50195"/>
    </source>
</evidence>
<accession>A0ABR2W8W5</accession>
<protein>
    <submittedName>
        <fullName evidence="3">Vacuolar protein sorting-associated protein 17</fullName>
    </submittedName>
</protein>
<dbReference type="Proteomes" id="UP001479436">
    <property type="component" value="Unassembled WGS sequence"/>
</dbReference>
<dbReference type="Pfam" id="PF00787">
    <property type="entry name" value="PX"/>
    <property type="match status" value="1"/>
</dbReference>
<organism evidence="3 4">
    <name type="scientific">Basidiobolus ranarum</name>
    <dbReference type="NCBI Taxonomy" id="34480"/>
    <lineage>
        <taxon>Eukaryota</taxon>
        <taxon>Fungi</taxon>
        <taxon>Fungi incertae sedis</taxon>
        <taxon>Zoopagomycota</taxon>
        <taxon>Entomophthoromycotina</taxon>
        <taxon>Basidiobolomycetes</taxon>
        <taxon>Basidiobolales</taxon>
        <taxon>Basidiobolaceae</taxon>
        <taxon>Basidiobolus</taxon>
    </lineage>
</organism>
<evidence type="ECO:0000313" key="4">
    <source>
        <dbReference type="Proteomes" id="UP001479436"/>
    </source>
</evidence>
<dbReference type="PANTHER" id="PTHR47433:SF1">
    <property type="entry name" value="VACUOLAR PROTEIN SORTING-ASSOCIATED PROTEIN 17"/>
    <property type="match status" value="1"/>
</dbReference>
<dbReference type="SUPFAM" id="SSF64268">
    <property type="entry name" value="PX domain"/>
    <property type="match status" value="1"/>
</dbReference>
<dbReference type="InterPro" id="IPR015404">
    <property type="entry name" value="Vps5_C"/>
</dbReference>
<evidence type="ECO:0000256" key="1">
    <source>
        <dbReference type="SAM" id="MobiDB-lite"/>
    </source>
</evidence>
<feature type="domain" description="PX" evidence="2">
    <location>
        <begin position="119"/>
        <end position="235"/>
    </location>
</feature>
<evidence type="ECO:0000313" key="3">
    <source>
        <dbReference type="EMBL" id="KAK9727449.1"/>
    </source>
</evidence>
<reference evidence="3 4" key="1">
    <citation type="submission" date="2023-04" db="EMBL/GenBank/DDBJ databases">
        <title>Genome of Basidiobolus ranarum AG-B5.</title>
        <authorList>
            <person name="Stajich J.E."/>
            <person name="Carter-House D."/>
            <person name="Gryganskyi A."/>
        </authorList>
    </citation>
    <scope>NUCLEOTIDE SEQUENCE [LARGE SCALE GENOMIC DNA]</scope>
    <source>
        <strain evidence="3 4">AG-B5</strain>
    </source>
</reference>
<dbReference type="Pfam" id="PF09325">
    <property type="entry name" value="Vps5"/>
    <property type="match status" value="1"/>
</dbReference>
<dbReference type="InterPro" id="IPR001683">
    <property type="entry name" value="PX_dom"/>
</dbReference>
<dbReference type="Gene3D" id="1.20.1270.60">
    <property type="entry name" value="Arfaptin homology (AH) domain/BAR domain"/>
    <property type="match status" value="1"/>
</dbReference>
<dbReference type="InterPro" id="IPR036871">
    <property type="entry name" value="PX_dom_sf"/>
</dbReference>
<name>A0ABR2W8W5_9FUNG</name>
<sequence length="472" mass="53410">MIPVANSPFVSSSLCASNDGNLTRIIELKAPTGDSKSSKHQTSGDYSYLLPNFLSSGHLHSSPDAYPTPAPSPSASTKSKLSELVTPATPATKDTFLDYTPDDINSSNEEVKIFYPKVSGHFLSFHLISLEHVKKEYKLRFDVKTNIPNYVNSKFSNVERSYSEFEKLHKYLINAYPECIVPLLPVKETEFASEELAVALIKNGFQLYLSRLSAHPILRRDDELQSFVESNFAYTPRIKTGTLKTTRYKAKALHGEPDPLDAAYESLVSFEKAIVPCNKVVNKMQSARKVMVDSEHELSRQLSNWSEKEKDVLLSRYLCDLIKTVEISSTITQTQNDYEAGHLSYLFTQYHKGTQYIETLLQNRLSVEKEYEKSVETLEKKRQALIVLKASGTTKSDQVQAGIDDFEEAKQFEAYKKTQFQKVDRLLRTELGVNDKTRASDFYEYLGGLAEQTIKAERAKLNSWKEILSGLK</sequence>
<dbReference type="SMART" id="SM00312">
    <property type="entry name" value="PX"/>
    <property type="match status" value="1"/>
</dbReference>
<dbReference type="EMBL" id="JASJQH010006920">
    <property type="protein sequence ID" value="KAK9727449.1"/>
    <property type="molecule type" value="Genomic_DNA"/>
</dbReference>
<comment type="caution">
    <text evidence="3">The sequence shown here is derived from an EMBL/GenBank/DDBJ whole genome shotgun (WGS) entry which is preliminary data.</text>
</comment>
<gene>
    <name evidence="3" type="primary">VPS17_1</name>
    <name evidence="3" type="ORF">K7432_001831</name>
</gene>
<feature type="region of interest" description="Disordered" evidence="1">
    <location>
        <begin position="61"/>
        <end position="84"/>
    </location>
</feature>
<proteinExistence type="predicted"/>
<dbReference type="Gene3D" id="3.30.1520.10">
    <property type="entry name" value="Phox-like domain"/>
    <property type="match status" value="1"/>
</dbReference>
<dbReference type="PROSITE" id="PS50195">
    <property type="entry name" value="PX"/>
    <property type="match status" value="1"/>
</dbReference>